<reference evidence="3" key="1">
    <citation type="journal article" date="2019" name="Int. J. Syst. Evol. Microbiol.">
        <title>The Global Catalogue of Microorganisms (GCM) 10K type strain sequencing project: providing services to taxonomists for standard genome sequencing and annotation.</title>
        <authorList>
            <consortium name="The Broad Institute Genomics Platform"/>
            <consortium name="The Broad Institute Genome Sequencing Center for Infectious Disease"/>
            <person name="Wu L."/>
            <person name="Ma J."/>
        </authorList>
    </citation>
    <scope>NUCLEOTIDE SEQUENCE [LARGE SCALE GENOMIC DNA]</scope>
    <source>
        <strain evidence="3">JCM 17304</strain>
    </source>
</reference>
<dbReference type="RefSeq" id="WP_344938007.1">
    <property type="nucleotide sequence ID" value="NZ_BAABDM010000008.1"/>
</dbReference>
<protein>
    <submittedName>
        <fullName evidence="2">Uncharacterized protein</fullName>
    </submittedName>
</protein>
<evidence type="ECO:0000313" key="3">
    <source>
        <dbReference type="Proteomes" id="UP001500392"/>
    </source>
</evidence>
<comment type="caution">
    <text evidence="2">The sequence shown here is derived from an EMBL/GenBank/DDBJ whole genome shotgun (WGS) entry which is preliminary data.</text>
</comment>
<keyword evidence="3" id="KW-1185">Reference proteome</keyword>
<dbReference type="EMBL" id="BAABDM010000008">
    <property type="protein sequence ID" value="GAA4103692.1"/>
    <property type="molecule type" value="Genomic_DNA"/>
</dbReference>
<keyword evidence="1" id="KW-0472">Membrane</keyword>
<feature type="transmembrane region" description="Helical" evidence="1">
    <location>
        <begin position="9"/>
        <end position="29"/>
    </location>
</feature>
<feature type="transmembrane region" description="Helical" evidence="1">
    <location>
        <begin position="49"/>
        <end position="67"/>
    </location>
</feature>
<accession>A0ABP7X3Z9</accession>
<keyword evidence="1" id="KW-0812">Transmembrane</keyword>
<sequence>MKNSRAWRGFFQFSAIFNFTAAFAILFAPELLFKILMMSDTLTIEAIPWMHQFAGLVLVFGVGYWLISTNPLLHKDIVWMGCVGKIVVFSIAWLDIALFNAPIGFGVLVIADLIFAMFFAVVWRSTETAV</sequence>
<name>A0ABP7X3Z9_9GAMM</name>
<evidence type="ECO:0000256" key="1">
    <source>
        <dbReference type="SAM" id="Phobius"/>
    </source>
</evidence>
<gene>
    <name evidence="2" type="ORF">GCM10022414_32200</name>
</gene>
<feature type="transmembrane region" description="Helical" evidence="1">
    <location>
        <begin position="105"/>
        <end position="123"/>
    </location>
</feature>
<dbReference type="Proteomes" id="UP001500392">
    <property type="component" value="Unassembled WGS sequence"/>
</dbReference>
<feature type="transmembrane region" description="Helical" evidence="1">
    <location>
        <begin position="79"/>
        <end position="99"/>
    </location>
</feature>
<proteinExistence type="predicted"/>
<evidence type="ECO:0000313" key="2">
    <source>
        <dbReference type="EMBL" id="GAA4103692.1"/>
    </source>
</evidence>
<keyword evidence="1" id="KW-1133">Transmembrane helix</keyword>
<organism evidence="2 3">
    <name type="scientific">Zhongshania borealis</name>
    <dbReference type="NCBI Taxonomy" id="889488"/>
    <lineage>
        <taxon>Bacteria</taxon>
        <taxon>Pseudomonadati</taxon>
        <taxon>Pseudomonadota</taxon>
        <taxon>Gammaproteobacteria</taxon>
        <taxon>Cellvibrionales</taxon>
        <taxon>Spongiibacteraceae</taxon>
        <taxon>Zhongshania</taxon>
    </lineage>
</organism>